<dbReference type="KEGG" id="vg:64871739"/>
<accession>A0A5J6TKV8</accession>
<dbReference type="Proteomes" id="UP000327026">
    <property type="component" value="Segment"/>
</dbReference>
<sequence>MSGQSSSRPDVYRKTLELDRDSDYTYVDLGGVVYPFPTPEAAERFATAERSRRPGVTITVR</sequence>
<reference evidence="1 2" key="1">
    <citation type="submission" date="2019-07" db="EMBL/GenBank/DDBJ databases">
        <authorList>
            <person name="Garlena R.A."/>
            <person name="Russell D.A."/>
            <person name="Pope W.H."/>
            <person name="Jacobs-Sera D."/>
            <person name="Hatfull G.F."/>
        </authorList>
    </citation>
    <scope>NUCLEOTIDE SEQUENCE [LARGE SCALE GENOMIC DNA]</scope>
</reference>
<dbReference type="EMBL" id="MN234188">
    <property type="protein sequence ID" value="QFG10439.1"/>
    <property type="molecule type" value="Genomic_DNA"/>
</dbReference>
<organism evidence="1 2">
    <name type="scientific">Mycobacterium phage Anthony</name>
    <dbReference type="NCBI Taxonomy" id="2599857"/>
    <lineage>
        <taxon>Viruses</taxon>
        <taxon>Duplodnaviria</taxon>
        <taxon>Heunggongvirae</taxon>
        <taxon>Uroviricota</taxon>
        <taxon>Caudoviricetes</taxon>
        <taxon>Anthonyvirus</taxon>
        <taxon>Anthonyvirus anthony</taxon>
    </lineage>
</organism>
<dbReference type="RefSeq" id="YP_010062105.1">
    <property type="nucleotide sequence ID" value="NC_054790.1"/>
</dbReference>
<gene>
    <name evidence="1" type="primary">69</name>
    <name evidence="1" type="ORF">PBI_ANTHONY_69</name>
</gene>
<evidence type="ECO:0000313" key="2">
    <source>
        <dbReference type="Proteomes" id="UP000327026"/>
    </source>
</evidence>
<proteinExistence type="predicted"/>
<protein>
    <submittedName>
        <fullName evidence="1">Uncharacterized protein</fullName>
    </submittedName>
</protein>
<keyword evidence="2" id="KW-1185">Reference proteome</keyword>
<dbReference type="GeneID" id="64871739"/>
<evidence type="ECO:0000313" key="1">
    <source>
        <dbReference type="EMBL" id="QFG10439.1"/>
    </source>
</evidence>
<name>A0A5J6TKV8_9CAUD</name>